<evidence type="ECO:0000313" key="3">
    <source>
        <dbReference type="EMBL" id="QFC18371.1"/>
    </source>
</evidence>
<sequence>MKRFEQLDGLRGLAAIFVLAFHYLHEYPSRFGHGLINEQVILGKYGVDLFFVISGFVILFSVEKQGVKDFAVSRFCRLFPTYWTGCIFTFGVMSFSQLDLSHGFENFLVNLTMLQAFLGYEHVDGSYWTLTYELVFYCYAFSIFGFNRDNFNKKCLFLISVQIFIVLFERYYEVPHFLIAGTLSHYFHLFMLGMIINKKDELKRKQYVILLIFLGFASFIINGIEGTIVFLFCYVLVSNAANGKLKLLSSRVFVYLGGMSYSLYIIHQYVGYHILKVLESNNFEQLFSVFATTILMFIVSGVIYELIDCRLSPKLKKTINKALK</sequence>
<dbReference type="PANTHER" id="PTHR23028">
    <property type="entry name" value="ACETYLTRANSFERASE"/>
    <property type="match status" value="1"/>
</dbReference>
<organism evidence="3">
    <name type="scientific">Vibrio parahaemolyticus</name>
    <dbReference type="NCBI Taxonomy" id="670"/>
    <lineage>
        <taxon>Bacteria</taxon>
        <taxon>Pseudomonadati</taxon>
        <taxon>Pseudomonadota</taxon>
        <taxon>Gammaproteobacteria</taxon>
        <taxon>Vibrionales</taxon>
        <taxon>Vibrionaceae</taxon>
        <taxon>Vibrio</taxon>
    </lineage>
</organism>
<keyword evidence="3" id="KW-0808">Transferase</keyword>
<proteinExistence type="predicted"/>
<dbReference type="InterPro" id="IPR002656">
    <property type="entry name" value="Acyl_transf_3_dom"/>
</dbReference>
<accession>A0A5P4SC41</accession>
<dbReference type="InterPro" id="IPR050879">
    <property type="entry name" value="Acyltransferase_3"/>
</dbReference>
<dbReference type="EMBL" id="MK482096">
    <property type="protein sequence ID" value="QFC18371.1"/>
    <property type="molecule type" value="Genomic_DNA"/>
</dbReference>
<feature type="transmembrane region" description="Helical" evidence="1">
    <location>
        <begin position="208"/>
        <end position="237"/>
    </location>
</feature>
<name>A0A5P4SC41_VIBPH</name>
<gene>
    <name evidence="3" type="primary">wcoZ</name>
</gene>
<protein>
    <submittedName>
        <fullName evidence="3">Acyltransferase 3</fullName>
    </submittedName>
</protein>
<keyword evidence="1" id="KW-1133">Transmembrane helix</keyword>
<feature type="transmembrane region" description="Helical" evidence="1">
    <location>
        <begin position="287"/>
        <end position="307"/>
    </location>
</feature>
<feature type="transmembrane region" description="Helical" evidence="1">
    <location>
        <begin position="45"/>
        <end position="63"/>
    </location>
</feature>
<reference evidence="3" key="1">
    <citation type="journal article" date="2019" name="Int. J. Food Microbiol.">
        <title>Developing a novel molecular serotyping system based on capsular polysaccharide synthesis gene clusters of Vibrio parahaemolyticus.</title>
        <authorList>
            <person name="Pang Y."/>
            <person name="Guo X."/>
            <person name="Tian X."/>
            <person name="Liu F."/>
            <person name="Wang L."/>
            <person name="Wu J."/>
            <person name="Zhang S."/>
            <person name="Li S."/>
            <person name="Liu B."/>
        </authorList>
    </citation>
    <scope>NUCLEOTIDE SEQUENCE</scope>
    <source>
        <strain evidence="3">G3571</strain>
    </source>
</reference>
<feature type="transmembrane region" description="Helical" evidence="1">
    <location>
        <begin position="127"/>
        <end position="146"/>
    </location>
</feature>
<feature type="domain" description="Acyltransferase 3" evidence="2">
    <location>
        <begin position="6"/>
        <end position="304"/>
    </location>
</feature>
<evidence type="ECO:0000259" key="2">
    <source>
        <dbReference type="Pfam" id="PF01757"/>
    </source>
</evidence>
<dbReference type="Pfam" id="PF01757">
    <property type="entry name" value="Acyl_transf_3"/>
    <property type="match status" value="1"/>
</dbReference>
<keyword evidence="1" id="KW-0812">Transmembrane</keyword>
<feature type="transmembrane region" description="Helical" evidence="1">
    <location>
        <begin position="178"/>
        <end position="196"/>
    </location>
</feature>
<dbReference type="GO" id="GO:0016747">
    <property type="term" value="F:acyltransferase activity, transferring groups other than amino-acyl groups"/>
    <property type="evidence" value="ECO:0007669"/>
    <property type="project" value="InterPro"/>
</dbReference>
<feature type="transmembrane region" description="Helical" evidence="1">
    <location>
        <begin position="7"/>
        <end position="25"/>
    </location>
</feature>
<feature type="transmembrane region" description="Helical" evidence="1">
    <location>
        <begin position="252"/>
        <end position="275"/>
    </location>
</feature>
<evidence type="ECO:0000256" key="1">
    <source>
        <dbReference type="SAM" id="Phobius"/>
    </source>
</evidence>
<keyword evidence="3" id="KW-0012">Acyltransferase</keyword>
<dbReference type="AlphaFoldDB" id="A0A5P4SC41"/>
<feature type="transmembrane region" description="Helical" evidence="1">
    <location>
        <begin position="75"/>
        <end position="95"/>
    </location>
</feature>
<keyword evidence="1" id="KW-0472">Membrane</keyword>